<comment type="caution">
    <text evidence="1">The sequence shown here is derived from an EMBL/GenBank/DDBJ whole genome shotgun (WGS) entry which is preliminary data.</text>
</comment>
<proteinExistence type="predicted"/>
<evidence type="ECO:0000313" key="2">
    <source>
        <dbReference type="Proteomes" id="UP001055811"/>
    </source>
</evidence>
<dbReference type="Proteomes" id="UP001055811">
    <property type="component" value="Linkage Group LG01"/>
</dbReference>
<gene>
    <name evidence="1" type="ORF">L2E82_05402</name>
</gene>
<reference evidence="1 2" key="2">
    <citation type="journal article" date="2022" name="Mol. Ecol. Resour.">
        <title>The genomes of chicory, endive, great burdock and yacon provide insights into Asteraceae paleo-polyploidization history and plant inulin production.</title>
        <authorList>
            <person name="Fan W."/>
            <person name="Wang S."/>
            <person name="Wang H."/>
            <person name="Wang A."/>
            <person name="Jiang F."/>
            <person name="Liu H."/>
            <person name="Zhao H."/>
            <person name="Xu D."/>
            <person name="Zhang Y."/>
        </authorList>
    </citation>
    <scope>NUCLEOTIDE SEQUENCE [LARGE SCALE GENOMIC DNA]</scope>
    <source>
        <strain evidence="2">cv. Punajuju</strain>
        <tissue evidence="1">Leaves</tissue>
    </source>
</reference>
<dbReference type="EMBL" id="CM042009">
    <property type="protein sequence ID" value="KAI3791576.1"/>
    <property type="molecule type" value="Genomic_DNA"/>
</dbReference>
<accession>A0ACB9H8J4</accession>
<evidence type="ECO:0000313" key="1">
    <source>
        <dbReference type="EMBL" id="KAI3791576.1"/>
    </source>
</evidence>
<protein>
    <submittedName>
        <fullName evidence="1">Uncharacterized protein</fullName>
    </submittedName>
</protein>
<reference evidence="2" key="1">
    <citation type="journal article" date="2022" name="Mol. Ecol. Resour.">
        <title>The genomes of chicory, endive, great burdock and yacon provide insights into Asteraceae palaeo-polyploidization history and plant inulin production.</title>
        <authorList>
            <person name="Fan W."/>
            <person name="Wang S."/>
            <person name="Wang H."/>
            <person name="Wang A."/>
            <person name="Jiang F."/>
            <person name="Liu H."/>
            <person name="Zhao H."/>
            <person name="Xu D."/>
            <person name="Zhang Y."/>
        </authorList>
    </citation>
    <scope>NUCLEOTIDE SEQUENCE [LARGE SCALE GENOMIC DNA]</scope>
    <source>
        <strain evidence="2">cv. Punajuju</strain>
    </source>
</reference>
<keyword evidence="2" id="KW-1185">Reference proteome</keyword>
<sequence>MLGDDGARVPQDVNPPSPTKPTGSCFYFGPFAASAPTRPKVLDRNSSPINTDEAQSEFVNGSALKKRRRFSSPRQYCAPIPIDRVPLPNDVAPDPSIDLNRSADPSCDVCPSAETSQSESSMHEIVKTAAIGAEIGFQVNEDDPVLRGIFIGDGDINMPK</sequence>
<organism evidence="1 2">
    <name type="scientific">Cichorium intybus</name>
    <name type="common">Chicory</name>
    <dbReference type="NCBI Taxonomy" id="13427"/>
    <lineage>
        <taxon>Eukaryota</taxon>
        <taxon>Viridiplantae</taxon>
        <taxon>Streptophyta</taxon>
        <taxon>Embryophyta</taxon>
        <taxon>Tracheophyta</taxon>
        <taxon>Spermatophyta</taxon>
        <taxon>Magnoliopsida</taxon>
        <taxon>eudicotyledons</taxon>
        <taxon>Gunneridae</taxon>
        <taxon>Pentapetalae</taxon>
        <taxon>asterids</taxon>
        <taxon>campanulids</taxon>
        <taxon>Asterales</taxon>
        <taxon>Asteraceae</taxon>
        <taxon>Cichorioideae</taxon>
        <taxon>Cichorieae</taxon>
        <taxon>Cichoriinae</taxon>
        <taxon>Cichorium</taxon>
    </lineage>
</organism>
<name>A0ACB9H8J4_CICIN</name>